<evidence type="ECO:0000313" key="2">
    <source>
        <dbReference type="EMBL" id="GBQ07154.1"/>
    </source>
</evidence>
<evidence type="ECO:0008006" key="4">
    <source>
        <dbReference type="Google" id="ProtNLM"/>
    </source>
</evidence>
<feature type="region of interest" description="Disordered" evidence="1">
    <location>
        <begin position="216"/>
        <end position="237"/>
    </location>
</feature>
<organism evidence="2 3">
    <name type="scientific">Saccharibacter floricola DSM 15669</name>
    <dbReference type="NCBI Taxonomy" id="1123227"/>
    <lineage>
        <taxon>Bacteria</taxon>
        <taxon>Pseudomonadati</taxon>
        <taxon>Pseudomonadota</taxon>
        <taxon>Alphaproteobacteria</taxon>
        <taxon>Acetobacterales</taxon>
        <taxon>Acetobacteraceae</taxon>
        <taxon>Saccharibacter</taxon>
    </lineage>
</organism>
<evidence type="ECO:0000313" key="3">
    <source>
        <dbReference type="Proteomes" id="UP001062901"/>
    </source>
</evidence>
<dbReference type="Proteomes" id="UP001062901">
    <property type="component" value="Unassembled WGS sequence"/>
</dbReference>
<sequence>MLVGIAGLMSGCAGVDGSSNRPLFSTQPPLDYDDPVLATEEAVLQCRKGYEGKEGQPPLWAGLETCEKSSFVYWTIDHSLDKSTIDGVTTRNHTLLAQAQQGRLSAEEAWLQFMMAMEGAAVDRSASERTSYAAEYDQAETQQQHACARRYSGHEAPNPHYRALCHNIAYLTWARRMGGYRLSDLTPVLDANLANAQDEQDGHYDMKKSLDRLQQAHGQVNQRAGQHAEAPPSEQQGTVHYAGVDSVLRVWHQ</sequence>
<gene>
    <name evidence="2" type="ORF">AA15669_1253</name>
</gene>
<reference evidence="2" key="1">
    <citation type="submission" date="2013-04" db="EMBL/GenBank/DDBJ databases">
        <title>The genome sequencing project of 58 acetic acid bacteria.</title>
        <authorList>
            <person name="Okamoto-Kainuma A."/>
            <person name="Ishikawa M."/>
            <person name="Umino S."/>
            <person name="Koizumi Y."/>
            <person name="Shiwa Y."/>
            <person name="Yoshikawa H."/>
            <person name="Matsutani M."/>
            <person name="Matsushita K."/>
        </authorList>
    </citation>
    <scope>NUCLEOTIDE SEQUENCE</scope>
    <source>
        <strain evidence="2">DSM 15669</strain>
    </source>
</reference>
<comment type="caution">
    <text evidence="2">The sequence shown here is derived from an EMBL/GenBank/DDBJ whole genome shotgun (WGS) entry which is preliminary data.</text>
</comment>
<accession>A0ABQ0NZL6</accession>
<name>A0ABQ0NZL6_9PROT</name>
<protein>
    <recommendedName>
        <fullName evidence="4">Lipoprotein</fullName>
    </recommendedName>
</protein>
<proteinExistence type="predicted"/>
<evidence type="ECO:0000256" key="1">
    <source>
        <dbReference type="SAM" id="MobiDB-lite"/>
    </source>
</evidence>
<dbReference type="EMBL" id="BAQD01000021">
    <property type="protein sequence ID" value="GBQ07154.1"/>
    <property type="molecule type" value="Genomic_DNA"/>
</dbReference>
<keyword evidence="3" id="KW-1185">Reference proteome</keyword>